<dbReference type="AlphaFoldDB" id="A0AA51X689"/>
<dbReference type="RefSeq" id="WP_309200993.1">
    <property type="nucleotide sequence ID" value="NZ_CP133548.1"/>
</dbReference>
<evidence type="ECO:0000313" key="1">
    <source>
        <dbReference type="EMBL" id="WMS85840.1"/>
    </source>
</evidence>
<dbReference type="NCBIfam" id="NF008009">
    <property type="entry name" value="PRK10738.1"/>
    <property type="match status" value="1"/>
</dbReference>
<dbReference type="Pfam" id="PF02566">
    <property type="entry name" value="OsmC"/>
    <property type="match status" value="1"/>
</dbReference>
<dbReference type="InterPro" id="IPR036102">
    <property type="entry name" value="OsmC/Ohrsf"/>
</dbReference>
<accession>A0AA51X689</accession>
<protein>
    <submittedName>
        <fullName evidence="1">OsmC family protein</fullName>
    </submittedName>
</protein>
<dbReference type="InterPro" id="IPR003718">
    <property type="entry name" value="OsmC/Ohr_fam"/>
</dbReference>
<dbReference type="Gene3D" id="3.30.300.20">
    <property type="match status" value="1"/>
</dbReference>
<dbReference type="Proteomes" id="UP001239782">
    <property type="component" value="Chromosome"/>
</dbReference>
<dbReference type="EMBL" id="CP133548">
    <property type="protein sequence ID" value="WMS85840.1"/>
    <property type="molecule type" value="Genomic_DNA"/>
</dbReference>
<name>A0AA51X689_9GAMM</name>
<dbReference type="SUPFAM" id="SSF82784">
    <property type="entry name" value="OsmC-like"/>
    <property type="match status" value="1"/>
</dbReference>
<sequence length="131" mass="14485">MKAKVVWKDGLNFESSTESGRQMMLSGNGEHMSPMELVLQAVGGCSSIDIVMILQKARQNITGCECSLTAQRAETDPKVFTSIHAHYLVRGKDLSEKQVARACDLSMEKYCSVSLMLKGKVEVTHSFEILE</sequence>
<gene>
    <name evidence="1" type="ORF">Q9312_11490</name>
</gene>
<dbReference type="InterPro" id="IPR015946">
    <property type="entry name" value="KH_dom-like_a/b"/>
</dbReference>
<evidence type="ECO:0000313" key="2">
    <source>
        <dbReference type="Proteomes" id="UP001239782"/>
    </source>
</evidence>
<proteinExistence type="predicted"/>
<keyword evidence="2" id="KW-1185">Reference proteome</keyword>
<reference evidence="1 2" key="1">
    <citation type="submission" date="2023-08" db="EMBL/GenBank/DDBJ databases">
        <title>Pleionea litopenaei sp. nov., isolated from stomach of juvenile Litopenaeus vannamei.</title>
        <authorList>
            <person name="Rho A.M."/>
            <person name="Hwang C.Y."/>
        </authorList>
    </citation>
    <scope>NUCLEOTIDE SEQUENCE [LARGE SCALE GENOMIC DNA]</scope>
    <source>
        <strain evidence="1 2">HL-JVS1</strain>
    </source>
</reference>
<organism evidence="1 2">
    <name type="scientific">Pleionea litopenaei</name>
    <dbReference type="NCBI Taxonomy" id="3070815"/>
    <lineage>
        <taxon>Bacteria</taxon>
        <taxon>Pseudomonadati</taxon>
        <taxon>Pseudomonadota</taxon>
        <taxon>Gammaproteobacteria</taxon>
        <taxon>Oceanospirillales</taxon>
        <taxon>Pleioneaceae</taxon>
        <taxon>Pleionea</taxon>
    </lineage>
</organism>
<dbReference type="PANTHER" id="PTHR34352">
    <property type="entry name" value="PROTEIN YHFA"/>
    <property type="match status" value="1"/>
</dbReference>
<dbReference type="PANTHER" id="PTHR34352:SF1">
    <property type="entry name" value="PROTEIN YHFA"/>
    <property type="match status" value="1"/>
</dbReference>
<dbReference type="KEGG" id="plei:Q9312_11490"/>